<evidence type="ECO:0000256" key="3">
    <source>
        <dbReference type="SAM" id="SignalP"/>
    </source>
</evidence>
<dbReference type="CDD" id="cd22191">
    <property type="entry name" value="DPBB_RlpA_EXP_N-like"/>
    <property type="match status" value="1"/>
</dbReference>
<evidence type="ECO:0008006" key="6">
    <source>
        <dbReference type="Google" id="ProtNLM"/>
    </source>
</evidence>
<feature type="chain" id="PRO_5020237759" description="RlpA-like protein double-psi beta-barrel domain-containing protein" evidence="3">
    <location>
        <begin position="19"/>
        <end position="293"/>
    </location>
</feature>
<name>A0A4V4HD60_DENBC</name>
<accession>A0A4V4HD60</accession>
<gene>
    <name evidence="4" type="ORF">K435DRAFT_868672</name>
</gene>
<sequence>MFTLSLISIALAISSIRAAVVPRQDAPAGWADGYLEDYQTYHTRYLALGCQYQHNQPFFDLCCHPMLATENLQDNRAPECTPSSSSSSSAAAAIATDASESDDEEACEEYEDDESNVEYQATSTSAVEQSPSTISSSSPSATTSSSNAEITPEVNISSSSTSSSNDLSSLVTGGFGTYYYQNGVAGACGTVHSDNDLIVAMDVAQYGYTGQKSNLCGKMVQIFNTKNNKSVTCTIADACPTCNNGNSIDMSVAAFQQVADLSEGLISSSLNSLSLSRRKYTDDSEMNSFLEAA</sequence>
<dbReference type="SUPFAM" id="SSF50685">
    <property type="entry name" value="Barwin-like endoglucanases"/>
    <property type="match status" value="1"/>
</dbReference>
<dbReference type="EMBL" id="ML179516">
    <property type="protein sequence ID" value="THU86035.1"/>
    <property type="molecule type" value="Genomic_DNA"/>
</dbReference>
<evidence type="ECO:0000313" key="4">
    <source>
        <dbReference type="EMBL" id="THU86035.1"/>
    </source>
</evidence>
<reference evidence="4 5" key="1">
    <citation type="journal article" date="2019" name="Nat. Ecol. Evol.">
        <title>Megaphylogeny resolves global patterns of mushroom evolution.</title>
        <authorList>
            <person name="Varga T."/>
            <person name="Krizsan K."/>
            <person name="Foldi C."/>
            <person name="Dima B."/>
            <person name="Sanchez-Garcia M."/>
            <person name="Sanchez-Ramirez S."/>
            <person name="Szollosi G.J."/>
            <person name="Szarkandi J.G."/>
            <person name="Papp V."/>
            <person name="Albert L."/>
            <person name="Andreopoulos W."/>
            <person name="Angelini C."/>
            <person name="Antonin V."/>
            <person name="Barry K.W."/>
            <person name="Bougher N.L."/>
            <person name="Buchanan P."/>
            <person name="Buyck B."/>
            <person name="Bense V."/>
            <person name="Catcheside P."/>
            <person name="Chovatia M."/>
            <person name="Cooper J."/>
            <person name="Damon W."/>
            <person name="Desjardin D."/>
            <person name="Finy P."/>
            <person name="Geml J."/>
            <person name="Haridas S."/>
            <person name="Hughes K."/>
            <person name="Justo A."/>
            <person name="Karasinski D."/>
            <person name="Kautmanova I."/>
            <person name="Kiss B."/>
            <person name="Kocsube S."/>
            <person name="Kotiranta H."/>
            <person name="LaButti K.M."/>
            <person name="Lechner B.E."/>
            <person name="Liimatainen K."/>
            <person name="Lipzen A."/>
            <person name="Lukacs Z."/>
            <person name="Mihaltcheva S."/>
            <person name="Morgado L.N."/>
            <person name="Niskanen T."/>
            <person name="Noordeloos M.E."/>
            <person name="Ohm R.A."/>
            <person name="Ortiz-Santana B."/>
            <person name="Ovrebo C."/>
            <person name="Racz N."/>
            <person name="Riley R."/>
            <person name="Savchenko A."/>
            <person name="Shiryaev A."/>
            <person name="Soop K."/>
            <person name="Spirin V."/>
            <person name="Szebenyi C."/>
            <person name="Tomsovsky M."/>
            <person name="Tulloss R.E."/>
            <person name="Uehling J."/>
            <person name="Grigoriev I.V."/>
            <person name="Vagvolgyi C."/>
            <person name="Papp T."/>
            <person name="Martin F.M."/>
            <person name="Miettinen O."/>
            <person name="Hibbett D.S."/>
            <person name="Nagy L.G."/>
        </authorList>
    </citation>
    <scope>NUCLEOTIDE SEQUENCE [LARGE SCALE GENOMIC DNA]</scope>
    <source>
        <strain evidence="4 5">CBS 962.96</strain>
    </source>
</reference>
<dbReference type="InterPro" id="IPR051477">
    <property type="entry name" value="Expansin_CellWall"/>
</dbReference>
<dbReference type="AlphaFoldDB" id="A0A4V4HD60"/>
<feature type="compositionally biased region" description="Polar residues" evidence="2">
    <location>
        <begin position="117"/>
        <end position="129"/>
    </location>
</feature>
<dbReference type="PANTHER" id="PTHR31836:SF24">
    <property type="entry name" value="RLPA-LIKE PROTEIN DOUBLE-PSI BETA-BARREL DOMAIN-CONTAINING PROTEIN"/>
    <property type="match status" value="1"/>
</dbReference>
<feature type="region of interest" description="Disordered" evidence="2">
    <location>
        <begin position="75"/>
        <end position="165"/>
    </location>
</feature>
<dbReference type="OrthoDB" id="406505at2759"/>
<feature type="compositionally biased region" description="Low complexity" evidence="2">
    <location>
        <begin position="83"/>
        <end position="98"/>
    </location>
</feature>
<keyword evidence="5" id="KW-1185">Reference proteome</keyword>
<proteinExistence type="predicted"/>
<dbReference type="Gene3D" id="2.40.40.10">
    <property type="entry name" value="RlpA-like domain"/>
    <property type="match status" value="1"/>
</dbReference>
<evidence type="ECO:0000313" key="5">
    <source>
        <dbReference type="Proteomes" id="UP000297245"/>
    </source>
</evidence>
<organism evidence="4 5">
    <name type="scientific">Dendrothele bispora (strain CBS 962.96)</name>
    <dbReference type="NCBI Taxonomy" id="1314807"/>
    <lineage>
        <taxon>Eukaryota</taxon>
        <taxon>Fungi</taxon>
        <taxon>Dikarya</taxon>
        <taxon>Basidiomycota</taxon>
        <taxon>Agaricomycotina</taxon>
        <taxon>Agaricomycetes</taxon>
        <taxon>Agaricomycetidae</taxon>
        <taxon>Agaricales</taxon>
        <taxon>Agaricales incertae sedis</taxon>
        <taxon>Dendrothele</taxon>
    </lineage>
</organism>
<evidence type="ECO:0000256" key="1">
    <source>
        <dbReference type="ARBA" id="ARBA00022729"/>
    </source>
</evidence>
<protein>
    <recommendedName>
        <fullName evidence="6">RlpA-like protein double-psi beta-barrel domain-containing protein</fullName>
    </recommendedName>
</protein>
<dbReference type="Proteomes" id="UP000297245">
    <property type="component" value="Unassembled WGS sequence"/>
</dbReference>
<evidence type="ECO:0000256" key="2">
    <source>
        <dbReference type="SAM" id="MobiDB-lite"/>
    </source>
</evidence>
<feature type="signal peptide" evidence="3">
    <location>
        <begin position="1"/>
        <end position="18"/>
    </location>
</feature>
<feature type="compositionally biased region" description="Acidic residues" evidence="2">
    <location>
        <begin position="99"/>
        <end position="116"/>
    </location>
</feature>
<feature type="compositionally biased region" description="Low complexity" evidence="2">
    <location>
        <begin position="130"/>
        <end position="146"/>
    </location>
</feature>
<dbReference type="InterPro" id="IPR036908">
    <property type="entry name" value="RlpA-like_sf"/>
</dbReference>
<keyword evidence="1 3" id="KW-0732">Signal</keyword>
<dbReference type="PANTHER" id="PTHR31836">
    <property type="match status" value="1"/>
</dbReference>